<keyword evidence="6" id="KW-1133">Transmembrane helix</keyword>
<evidence type="ECO:0000256" key="4">
    <source>
        <dbReference type="PIRSR" id="PIRSR600407-2"/>
    </source>
</evidence>
<dbReference type="AlphaFoldDB" id="A0A7S2XBW3"/>
<name>A0A7S2XBW3_9EUKA</name>
<dbReference type="GO" id="GO:0009134">
    <property type="term" value="P:nucleoside diphosphate catabolic process"/>
    <property type="evidence" value="ECO:0007669"/>
    <property type="project" value="TreeGrafter"/>
</dbReference>
<dbReference type="Pfam" id="PF01150">
    <property type="entry name" value="GDA1_CD39"/>
    <property type="match status" value="1"/>
</dbReference>
<dbReference type="GO" id="GO:0005524">
    <property type="term" value="F:ATP binding"/>
    <property type="evidence" value="ECO:0007669"/>
    <property type="project" value="UniProtKB-KW"/>
</dbReference>
<keyword evidence="6" id="KW-0812">Transmembrane</keyword>
<feature type="transmembrane region" description="Helical" evidence="6">
    <location>
        <begin position="44"/>
        <end position="62"/>
    </location>
</feature>
<dbReference type="EMBL" id="HBHP01016971">
    <property type="protein sequence ID" value="CAD9765128.1"/>
    <property type="molecule type" value="Transcribed_RNA"/>
</dbReference>
<gene>
    <name evidence="7" type="ORF">LSP00402_LOCUS10513</name>
</gene>
<dbReference type="InterPro" id="IPR000407">
    <property type="entry name" value="GDA1_CD39_NTPase"/>
</dbReference>
<feature type="region of interest" description="Disordered" evidence="5">
    <location>
        <begin position="1"/>
        <end position="33"/>
    </location>
</feature>
<protein>
    <recommendedName>
        <fullName evidence="8">Apyrase</fullName>
    </recommendedName>
</protein>
<keyword evidence="4" id="KW-0067">ATP-binding</keyword>
<evidence type="ECO:0000256" key="3">
    <source>
        <dbReference type="PIRSR" id="PIRSR600407-1"/>
    </source>
</evidence>
<evidence type="ECO:0000313" key="7">
    <source>
        <dbReference type="EMBL" id="CAD9765128.1"/>
    </source>
</evidence>
<evidence type="ECO:0000256" key="6">
    <source>
        <dbReference type="SAM" id="Phobius"/>
    </source>
</evidence>
<feature type="active site" description="Proton acceptor" evidence="3">
    <location>
        <position position="192"/>
    </location>
</feature>
<evidence type="ECO:0000256" key="5">
    <source>
        <dbReference type="SAM" id="MobiDB-lite"/>
    </source>
</evidence>
<keyword evidence="2" id="KW-0378">Hydrolase</keyword>
<dbReference type="GO" id="GO:0017110">
    <property type="term" value="F:nucleoside diphosphate phosphatase activity"/>
    <property type="evidence" value="ECO:0007669"/>
    <property type="project" value="TreeGrafter"/>
</dbReference>
<keyword evidence="6" id="KW-0472">Membrane</keyword>
<dbReference type="PANTHER" id="PTHR11782">
    <property type="entry name" value="ADENOSINE/GUANOSINE DIPHOSPHATASE"/>
    <property type="match status" value="1"/>
</dbReference>
<evidence type="ECO:0000256" key="2">
    <source>
        <dbReference type="ARBA" id="ARBA00022801"/>
    </source>
</evidence>
<feature type="binding site" evidence="4">
    <location>
        <begin position="222"/>
        <end position="226"/>
    </location>
    <ligand>
        <name>ATP</name>
        <dbReference type="ChEBI" id="CHEBI:30616"/>
    </ligand>
</feature>
<dbReference type="PANTHER" id="PTHR11782:SF83">
    <property type="entry name" value="GUANOSINE-DIPHOSPHATASE"/>
    <property type="match status" value="1"/>
</dbReference>
<proteinExistence type="inferred from homology"/>
<reference evidence="7" key="1">
    <citation type="submission" date="2021-01" db="EMBL/GenBank/DDBJ databases">
        <authorList>
            <person name="Corre E."/>
            <person name="Pelletier E."/>
            <person name="Niang G."/>
            <person name="Scheremetjew M."/>
            <person name="Finn R."/>
            <person name="Kale V."/>
            <person name="Holt S."/>
            <person name="Cochrane G."/>
            <person name="Meng A."/>
            <person name="Brown T."/>
            <person name="Cohen L."/>
        </authorList>
    </citation>
    <scope>NUCLEOTIDE SEQUENCE</scope>
    <source>
        <strain evidence="7">CCMP622</strain>
    </source>
</reference>
<dbReference type="GO" id="GO:0016020">
    <property type="term" value="C:membrane"/>
    <property type="evidence" value="ECO:0007669"/>
    <property type="project" value="TreeGrafter"/>
</dbReference>
<dbReference type="Gene3D" id="3.30.420.150">
    <property type="entry name" value="Exopolyphosphatase. Domain 2"/>
    <property type="match status" value="1"/>
</dbReference>
<accession>A0A7S2XBW3</accession>
<evidence type="ECO:0000256" key="1">
    <source>
        <dbReference type="ARBA" id="ARBA00009283"/>
    </source>
</evidence>
<sequence length="458" mass="49312">MSDTTKFDTGKMINRKKTAPDPEQAVRQKHVVTPSRGGRTLRSMFIKGAIALLVVGLIFFMWSKPIQSFAVVIDAGSTGSRIHVYEFHTIGGVPKLKDELFVQLKPGLSSYATDPTEGANSLRPLLAHALEKIPAAHLPHTPVMIGATAGLRMLPGSQADDLLRGSRDLLRSDYDFKPFEDDAVSIMSGDNEGKFAWLAVNMLTAKLGGSPAETVGVIDLGGGSVQMMRALDPTTSAAAPTGYVLQSMWQTKKYDLFVHSFLGYGLMAGRLAVLKQNGAAADCIPQGAHGTYKYNKEEVDASGSTAGSDFSRCHAAAVKALNVDKPCGAQKGCAFDGGWGAKDSATNTEFYLLSYLYERIEQSGAGQFEPEEGIGKSSVTELERAAKNICSKSLDQLKAAPDMHPEDPAYFCLDLSYIHALLYVGFGIKSGFKMAKKFDINNVKYEAAWSLGAALEML</sequence>
<evidence type="ECO:0008006" key="8">
    <source>
        <dbReference type="Google" id="ProtNLM"/>
    </source>
</evidence>
<comment type="similarity">
    <text evidence="1">Belongs to the GDA1/CD39 NTPase family.</text>
</comment>
<keyword evidence="4" id="KW-0547">Nucleotide-binding</keyword>
<dbReference type="Gene3D" id="3.30.420.40">
    <property type="match status" value="1"/>
</dbReference>
<organism evidence="7">
    <name type="scientific">Lotharella oceanica</name>
    <dbReference type="NCBI Taxonomy" id="641309"/>
    <lineage>
        <taxon>Eukaryota</taxon>
        <taxon>Sar</taxon>
        <taxon>Rhizaria</taxon>
        <taxon>Cercozoa</taxon>
        <taxon>Chlorarachniophyceae</taxon>
        <taxon>Lotharella</taxon>
    </lineage>
</organism>